<name>A0A6J7CNN5_9ZZZZ</name>
<reference evidence="1" key="1">
    <citation type="submission" date="2020-05" db="EMBL/GenBank/DDBJ databases">
        <authorList>
            <person name="Chiriac C."/>
            <person name="Salcher M."/>
            <person name="Ghai R."/>
            <person name="Kavagutti S V."/>
        </authorList>
    </citation>
    <scope>NUCLEOTIDE SEQUENCE</scope>
</reference>
<gene>
    <name evidence="1" type="ORF">UFOPK3423_00144</name>
</gene>
<dbReference type="AlphaFoldDB" id="A0A6J7CNN5"/>
<dbReference type="InterPro" id="IPR004165">
    <property type="entry name" value="CoA_trans_fam_I"/>
</dbReference>
<protein>
    <submittedName>
        <fullName evidence="1">Unannotated protein</fullName>
    </submittedName>
</protein>
<proteinExistence type="predicted"/>
<dbReference type="PANTHER" id="PTHR43293">
    <property type="entry name" value="ACETATE COA-TRANSFERASE YDIF"/>
    <property type="match status" value="1"/>
</dbReference>
<dbReference type="PANTHER" id="PTHR43293:SF3">
    <property type="entry name" value="CHOLESTEROL RING-CLEAVING HYDROLASE IPDB SUBUNIT"/>
    <property type="match status" value="1"/>
</dbReference>
<dbReference type="Gene3D" id="3.40.1080.10">
    <property type="entry name" value="Glutaconate Coenzyme A-transferase"/>
    <property type="match status" value="1"/>
</dbReference>
<accession>A0A6J7CNN5</accession>
<dbReference type="EMBL" id="CAFBLQ010000008">
    <property type="protein sequence ID" value="CAB4859401.1"/>
    <property type="molecule type" value="Genomic_DNA"/>
</dbReference>
<dbReference type="InterPro" id="IPR037171">
    <property type="entry name" value="NagB/RpiA_transferase-like"/>
</dbReference>
<sequence length="254" mass="27613">MEPASINELFAILLVRDMRPGDRTIQVGANMPMARAAAVMANLSTHPDARILIGLGVQGLGDGAEPPAVHPFLFDPRTLAAESLMFQSRIFDDMSRPDVFFVGGLQLDQRGNINLFGIPDGQGGWKMRGPGSIGLATMSAHCTGYYIVMPSHSPRTFVERVDLISALGDRTERERLKLPGGGIRLVLSPLGVFDFDDAGDMRVRSLHEGITVDELREATGFELVIPDDVPVTAAPTDDELRLLREQVDVHGTLK</sequence>
<organism evidence="1">
    <name type="scientific">freshwater metagenome</name>
    <dbReference type="NCBI Taxonomy" id="449393"/>
    <lineage>
        <taxon>unclassified sequences</taxon>
        <taxon>metagenomes</taxon>
        <taxon>ecological metagenomes</taxon>
    </lineage>
</organism>
<dbReference type="SMART" id="SM00882">
    <property type="entry name" value="CoA_trans"/>
    <property type="match status" value="1"/>
</dbReference>
<dbReference type="SUPFAM" id="SSF100950">
    <property type="entry name" value="NagB/RpiA/CoA transferase-like"/>
    <property type="match status" value="1"/>
</dbReference>
<dbReference type="GO" id="GO:0008410">
    <property type="term" value="F:CoA-transferase activity"/>
    <property type="evidence" value="ECO:0007669"/>
    <property type="project" value="InterPro"/>
</dbReference>
<evidence type="ECO:0000313" key="1">
    <source>
        <dbReference type="EMBL" id="CAB4859401.1"/>
    </source>
</evidence>